<comment type="caution">
    <text evidence="6">The sequence shown here is derived from an EMBL/GenBank/DDBJ whole genome shotgun (WGS) entry which is preliminary data.</text>
</comment>
<dbReference type="GO" id="GO:0012505">
    <property type="term" value="C:endomembrane system"/>
    <property type="evidence" value="ECO:0007669"/>
    <property type="project" value="UniProtKB-SubCell"/>
</dbReference>
<sequence>MNDFAMHYGHWVWVLVMVLIASWLLYRFAAPRSWREWTGAGLVQAFIIALYAEMYGFPLTIYLLTGFLGIDLPLTGYSGHLWATLLGYGSLGATLEMLLGGVFIVIGLMLLIRGWVQVYYASLEGQLATQGVYSLVRHPQYTGIMLAVFGQIIHWPTIITLLLFPVIVFAYVHLARREESVLTARFGEAYQAYRRHLPMFFPRRQEWGRFLHALFFPHPK</sequence>
<feature type="transmembrane region" description="Helical" evidence="5">
    <location>
        <begin position="12"/>
        <end position="30"/>
    </location>
</feature>
<dbReference type="EMBL" id="LKKS01000131">
    <property type="protein sequence ID" value="KPM59589.1"/>
    <property type="molecule type" value="Genomic_DNA"/>
</dbReference>
<evidence type="ECO:0000313" key="6">
    <source>
        <dbReference type="EMBL" id="KPM59589.1"/>
    </source>
</evidence>
<dbReference type="GO" id="GO:0032259">
    <property type="term" value="P:methylation"/>
    <property type="evidence" value="ECO:0007669"/>
    <property type="project" value="UniProtKB-KW"/>
</dbReference>
<dbReference type="Gene3D" id="1.20.120.1630">
    <property type="match status" value="1"/>
</dbReference>
<protein>
    <submittedName>
        <fullName evidence="6">Isoprenylcysteine carboxyl methyltransferase</fullName>
    </submittedName>
</protein>
<evidence type="ECO:0000256" key="5">
    <source>
        <dbReference type="SAM" id="Phobius"/>
    </source>
</evidence>
<evidence type="ECO:0000256" key="4">
    <source>
        <dbReference type="ARBA" id="ARBA00023136"/>
    </source>
</evidence>
<evidence type="ECO:0000256" key="1">
    <source>
        <dbReference type="ARBA" id="ARBA00004127"/>
    </source>
</evidence>
<evidence type="ECO:0000256" key="3">
    <source>
        <dbReference type="ARBA" id="ARBA00022989"/>
    </source>
</evidence>
<proteinExistence type="predicted"/>
<keyword evidence="3 5" id="KW-1133">Transmembrane helix</keyword>
<dbReference type="RefSeq" id="WP_031275452.1">
    <property type="nucleotide sequence ID" value="NZ_LKKS01000131.1"/>
</dbReference>
<dbReference type="PANTHER" id="PTHR12714">
    <property type="entry name" value="PROTEIN-S ISOPRENYLCYSTEINE O-METHYLTRANSFERASE"/>
    <property type="match status" value="1"/>
</dbReference>
<dbReference type="AlphaFoldDB" id="A0A0P7CFG5"/>
<comment type="subcellular location">
    <subcellularLocation>
        <location evidence="1">Endomembrane system</location>
        <topology evidence="1">Multi-pass membrane protein</topology>
    </subcellularLocation>
</comment>
<gene>
    <name evidence="6" type="ORF">HB13667_24685</name>
</gene>
<reference evidence="6 7" key="1">
    <citation type="submission" date="2015-10" db="EMBL/GenBank/DDBJ databases">
        <title>Pseudomonas putida clinical strains.</title>
        <authorList>
            <person name="Molina L."/>
            <person name="Udaondo Z."/>
        </authorList>
    </citation>
    <scope>NUCLEOTIDE SEQUENCE [LARGE SCALE GENOMIC DNA]</scope>
    <source>
        <strain evidence="6 7">HB13667</strain>
    </source>
</reference>
<keyword evidence="6" id="KW-0489">Methyltransferase</keyword>
<feature type="transmembrane region" description="Helical" evidence="5">
    <location>
        <begin position="85"/>
        <end position="111"/>
    </location>
</feature>
<accession>A0A0P7CFG5</accession>
<keyword evidence="2 5" id="KW-0812">Transmembrane</keyword>
<feature type="transmembrane region" description="Helical" evidence="5">
    <location>
        <begin position="118"/>
        <end position="136"/>
    </location>
</feature>
<dbReference type="Proteomes" id="UP000050437">
    <property type="component" value="Unassembled WGS sequence"/>
</dbReference>
<dbReference type="Pfam" id="PF04191">
    <property type="entry name" value="PEMT"/>
    <property type="match status" value="1"/>
</dbReference>
<keyword evidence="6" id="KW-0808">Transferase</keyword>
<feature type="transmembrane region" description="Helical" evidence="5">
    <location>
        <begin position="42"/>
        <end position="65"/>
    </location>
</feature>
<name>A0A0P7CFG5_PSEPU</name>
<dbReference type="InterPro" id="IPR007318">
    <property type="entry name" value="Phopholipid_MeTrfase"/>
</dbReference>
<organism evidence="6 7">
    <name type="scientific">Pseudomonas putida</name>
    <name type="common">Arthrobacter siderocapsulatus</name>
    <dbReference type="NCBI Taxonomy" id="303"/>
    <lineage>
        <taxon>Bacteria</taxon>
        <taxon>Pseudomonadati</taxon>
        <taxon>Pseudomonadota</taxon>
        <taxon>Gammaproteobacteria</taxon>
        <taxon>Pseudomonadales</taxon>
        <taxon>Pseudomonadaceae</taxon>
        <taxon>Pseudomonas</taxon>
    </lineage>
</organism>
<evidence type="ECO:0000256" key="2">
    <source>
        <dbReference type="ARBA" id="ARBA00022692"/>
    </source>
</evidence>
<dbReference type="GO" id="GO:0008168">
    <property type="term" value="F:methyltransferase activity"/>
    <property type="evidence" value="ECO:0007669"/>
    <property type="project" value="UniProtKB-KW"/>
</dbReference>
<feature type="transmembrane region" description="Helical" evidence="5">
    <location>
        <begin position="148"/>
        <end position="172"/>
    </location>
</feature>
<keyword evidence="4 5" id="KW-0472">Membrane</keyword>
<dbReference type="PANTHER" id="PTHR12714:SF9">
    <property type="entry name" value="PROTEIN-S-ISOPRENYLCYSTEINE O-METHYLTRANSFERASE"/>
    <property type="match status" value="1"/>
</dbReference>
<evidence type="ECO:0000313" key="7">
    <source>
        <dbReference type="Proteomes" id="UP000050437"/>
    </source>
</evidence>